<evidence type="ECO:0000313" key="2">
    <source>
        <dbReference type="EMBL" id="JAD72659.1"/>
    </source>
</evidence>
<organism evidence="2">
    <name type="scientific">Arundo donax</name>
    <name type="common">Giant reed</name>
    <name type="synonym">Donax arundinaceus</name>
    <dbReference type="NCBI Taxonomy" id="35708"/>
    <lineage>
        <taxon>Eukaryota</taxon>
        <taxon>Viridiplantae</taxon>
        <taxon>Streptophyta</taxon>
        <taxon>Embryophyta</taxon>
        <taxon>Tracheophyta</taxon>
        <taxon>Spermatophyta</taxon>
        <taxon>Magnoliopsida</taxon>
        <taxon>Liliopsida</taxon>
        <taxon>Poales</taxon>
        <taxon>Poaceae</taxon>
        <taxon>PACMAD clade</taxon>
        <taxon>Arundinoideae</taxon>
        <taxon>Arundineae</taxon>
        <taxon>Arundo</taxon>
    </lineage>
</organism>
<dbReference type="EMBL" id="GBRH01225236">
    <property type="protein sequence ID" value="JAD72659.1"/>
    <property type="molecule type" value="Transcribed_RNA"/>
</dbReference>
<reference evidence="2" key="1">
    <citation type="submission" date="2014-09" db="EMBL/GenBank/DDBJ databases">
        <authorList>
            <person name="Magalhaes I.L.F."/>
            <person name="Oliveira U."/>
            <person name="Santos F.R."/>
            <person name="Vidigal T.H.D.A."/>
            <person name="Brescovit A.D."/>
            <person name="Santos A.J."/>
        </authorList>
    </citation>
    <scope>NUCLEOTIDE SEQUENCE</scope>
    <source>
        <tissue evidence="2">Shoot tissue taken approximately 20 cm above the soil surface</tissue>
    </source>
</reference>
<proteinExistence type="predicted"/>
<dbReference type="AlphaFoldDB" id="A0A0A9C8R3"/>
<feature type="region of interest" description="Disordered" evidence="1">
    <location>
        <begin position="1"/>
        <end position="48"/>
    </location>
</feature>
<accession>A0A0A9C8R3</accession>
<reference evidence="2" key="2">
    <citation type="journal article" date="2015" name="Data Brief">
        <title>Shoot transcriptome of the giant reed, Arundo donax.</title>
        <authorList>
            <person name="Barrero R.A."/>
            <person name="Guerrero F.D."/>
            <person name="Moolhuijzen P."/>
            <person name="Goolsby J.A."/>
            <person name="Tidwell J."/>
            <person name="Bellgard S.E."/>
            <person name="Bellgard M.I."/>
        </authorList>
    </citation>
    <scope>NUCLEOTIDE SEQUENCE</scope>
    <source>
        <tissue evidence="2">Shoot tissue taken approximately 20 cm above the soil surface</tissue>
    </source>
</reference>
<evidence type="ECO:0000256" key="1">
    <source>
        <dbReference type="SAM" id="MobiDB-lite"/>
    </source>
</evidence>
<name>A0A0A9C8R3_ARUDO</name>
<sequence length="48" mass="5197">MGSAGRVMPRSIGRSTGGQDYEPKTSDDSVSDPTNFEASASRKERTYI</sequence>
<protein>
    <submittedName>
        <fullName evidence="2">Uncharacterized protein</fullName>
    </submittedName>
</protein>